<keyword evidence="3" id="KW-1185">Reference proteome</keyword>
<evidence type="ECO:0000313" key="3">
    <source>
        <dbReference type="Proteomes" id="UP000214588"/>
    </source>
</evidence>
<dbReference type="InterPro" id="IPR013217">
    <property type="entry name" value="Methyltransf_12"/>
</dbReference>
<name>A0A226BXP2_9FIRM</name>
<evidence type="ECO:0000313" key="2">
    <source>
        <dbReference type="EMBL" id="OWZ83705.1"/>
    </source>
</evidence>
<accession>A0A226BXP2</accession>
<feature type="domain" description="Methyltransferase type 12" evidence="1">
    <location>
        <begin position="41"/>
        <end position="134"/>
    </location>
</feature>
<dbReference type="InterPro" id="IPR029063">
    <property type="entry name" value="SAM-dependent_MTases_sf"/>
</dbReference>
<sequence length="197" mass="22855">MDTKTFFDNASEYWDEKIYHDKSQITRFLSEIDFSNKQKILDVGTGTGIMLNYILPKVSQNTSIIAVDLSSKMIEKAREKFTDQRVIFKNLDVERDYIEDDFDLILLYSVFPHLEKKDKALKRFSKSLNPGGLICIMHSKSREEINNMHTKLGEPVSNHFLPQIEDLENMAIDNNFKVLKSISDEKGYFFLAKANIT</sequence>
<keyword evidence="2" id="KW-0489">Methyltransferase</keyword>
<proteinExistence type="predicted"/>
<dbReference type="Pfam" id="PF08242">
    <property type="entry name" value="Methyltransf_12"/>
    <property type="match status" value="1"/>
</dbReference>
<keyword evidence="2" id="KW-0808">Transferase</keyword>
<dbReference type="AlphaFoldDB" id="A0A226BXP2"/>
<dbReference type="RefSeq" id="WP_089023598.1">
    <property type="nucleotide sequence ID" value="NZ_NIQC01000013.1"/>
</dbReference>
<dbReference type="OrthoDB" id="7365827at2"/>
<evidence type="ECO:0000259" key="1">
    <source>
        <dbReference type="Pfam" id="PF08242"/>
    </source>
</evidence>
<gene>
    <name evidence="2" type="ORF">CDO51_07060</name>
</gene>
<dbReference type="PANTHER" id="PTHR43861">
    <property type="entry name" value="TRANS-ACONITATE 2-METHYLTRANSFERASE-RELATED"/>
    <property type="match status" value="1"/>
</dbReference>
<dbReference type="Proteomes" id="UP000214588">
    <property type="component" value="Unassembled WGS sequence"/>
</dbReference>
<dbReference type="CDD" id="cd02440">
    <property type="entry name" value="AdoMet_MTases"/>
    <property type="match status" value="1"/>
</dbReference>
<protein>
    <submittedName>
        <fullName evidence="2">SAM-dependent methyltransferase</fullName>
    </submittedName>
</protein>
<dbReference type="GO" id="GO:0008168">
    <property type="term" value="F:methyltransferase activity"/>
    <property type="evidence" value="ECO:0007669"/>
    <property type="project" value="UniProtKB-KW"/>
</dbReference>
<reference evidence="2 3" key="1">
    <citation type="submission" date="2017-06" db="EMBL/GenBank/DDBJ databases">
        <title>Draft Genome Sequence of Natranaerobius trueperi halophilic, alkalithermophilic bacteria from soda lakes.</title>
        <authorList>
            <person name="Zhao B."/>
        </authorList>
    </citation>
    <scope>NUCLEOTIDE SEQUENCE [LARGE SCALE GENOMIC DNA]</scope>
    <source>
        <strain evidence="2 3">DSM 18760</strain>
    </source>
</reference>
<comment type="caution">
    <text evidence="2">The sequence shown here is derived from an EMBL/GenBank/DDBJ whole genome shotgun (WGS) entry which is preliminary data.</text>
</comment>
<dbReference type="GO" id="GO:0032259">
    <property type="term" value="P:methylation"/>
    <property type="evidence" value="ECO:0007669"/>
    <property type="project" value="UniProtKB-KW"/>
</dbReference>
<dbReference type="Gene3D" id="3.40.50.150">
    <property type="entry name" value="Vaccinia Virus protein VP39"/>
    <property type="match status" value="1"/>
</dbReference>
<organism evidence="2 3">
    <name type="scientific">Natranaerobius trueperi</name>
    <dbReference type="NCBI Taxonomy" id="759412"/>
    <lineage>
        <taxon>Bacteria</taxon>
        <taxon>Bacillati</taxon>
        <taxon>Bacillota</taxon>
        <taxon>Clostridia</taxon>
        <taxon>Natranaerobiales</taxon>
        <taxon>Natranaerobiaceae</taxon>
        <taxon>Natranaerobius</taxon>
    </lineage>
</organism>
<dbReference type="EMBL" id="NIQC01000013">
    <property type="protein sequence ID" value="OWZ83705.1"/>
    <property type="molecule type" value="Genomic_DNA"/>
</dbReference>
<dbReference type="SUPFAM" id="SSF53335">
    <property type="entry name" value="S-adenosyl-L-methionine-dependent methyltransferases"/>
    <property type="match status" value="1"/>
</dbReference>